<evidence type="ECO:0000313" key="2">
    <source>
        <dbReference type="EMBL" id="PIQ89187.1"/>
    </source>
</evidence>
<dbReference type="Proteomes" id="UP000229641">
    <property type="component" value="Unassembled WGS sequence"/>
</dbReference>
<dbReference type="FunFam" id="3.40.50.300:FF:000285">
    <property type="entry name" value="Sporulation initiation inhibitor Soj"/>
    <property type="match status" value="1"/>
</dbReference>
<dbReference type="CDD" id="cd02042">
    <property type="entry name" value="ParAB_family"/>
    <property type="match status" value="1"/>
</dbReference>
<dbReference type="PANTHER" id="PTHR13696">
    <property type="entry name" value="P-LOOP CONTAINING NUCLEOSIDE TRIPHOSPHATE HYDROLASE"/>
    <property type="match status" value="1"/>
</dbReference>
<dbReference type="Gene3D" id="3.40.50.300">
    <property type="entry name" value="P-loop containing nucleotide triphosphate hydrolases"/>
    <property type="match status" value="1"/>
</dbReference>
<dbReference type="InterPro" id="IPR050678">
    <property type="entry name" value="DNA_Partitioning_ATPase"/>
</dbReference>
<dbReference type="Pfam" id="PF13614">
    <property type="entry name" value="AAA_31"/>
    <property type="match status" value="1"/>
</dbReference>
<dbReference type="InterPro" id="IPR025669">
    <property type="entry name" value="AAA_dom"/>
</dbReference>
<dbReference type="PANTHER" id="PTHR13696:SF52">
    <property type="entry name" value="PARA FAMILY PROTEIN CT_582"/>
    <property type="match status" value="1"/>
</dbReference>
<name>A0A2H0LXS9_9BACT</name>
<evidence type="ECO:0000259" key="1">
    <source>
        <dbReference type="Pfam" id="PF13614"/>
    </source>
</evidence>
<gene>
    <name evidence="2" type="ORF">COV72_04395</name>
</gene>
<dbReference type="AlphaFoldDB" id="A0A2H0LXS9"/>
<sequence length="281" mass="30626">MSKIIAICNQKGGTGKTTSAVNISSYLALAGKKILLIDMDSQANATSGLGIDKKSVKKSIYCSLLEDVPLQELIRQTQISGLSIVPANTDLSGCEVELVGVMAREYRLKKAVQAIKDDFDLIFIDCPPSLGLSTINALCAADSVCIPVQCEYYALEGLGLLLNTISLVRDNLNSDLSIEGVILTMADFRTNLTREVIGETRGYFISAEPQVKVYSTIIPRNIRLSESPGFGKPIVLYDKDSLGAKKYWELSREMFDLSDAPIEDKLFPGDSKDVLMEGEVI</sequence>
<reference evidence="2 3" key="1">
    <citation type="submission" date="2017-09" db="EMBL/GenBank/DDBJ databases">
        <title>Depth-based differentiation of microbial function through sediment-hosted aquifers and enrichment of novel symbionts in the deep terrestrial subsurface.</title>
        <authorList>
            <person name="Probst A.J."/>
            <person name="Ladd B."/>
            <person name="Jarett J.K."/>
            <person name="Geller-Mcgrath D.E."/>
            <person name="Sieber C.M."/>
            <person name="Emerson J.B."/>
            <person name="Anantharaman K."/>
            <person name="Thomas B.C."/>
            <person name="Malmstrom R."/>
            <person name="Stieglmeier M."/>
            <person name="Klingl A."/>
            <person name="Woyke T."/>
            <person name="Ryan C.M."/>
            <person name="Banfield J.F."/>
        </authorList>
    </citation>
    <scope>NUCLEOTIDE SEQUENCE [LARGE SCALE GENOMIC DNA]</scope>
    <source>
        <strain evidence="2">CG11_big_fil_rev_8_21_14_0_20_42_13</strain>
    </source>
</reference>
<proteinExistence type="predicted"/>
<evidence type="ECO:0000313" key="3">
    <source>
        <dbReference type="Proteomes" id="UP000229641"/>
    </source>
</evidence>
<dbReference type="SUPFAM" id="SSF52540">
    <property type="entry name" value="P-loop containing nucleoside triphosphate hydrolases"/>
    <property type="match status" value="1"/>
</dbReference>
<organism evidence="2 3">
    <name type="scientific">Candidatus Ghiorseimicrobium undicola</name>
    <dbReference type="NCBI Taxonomy" id="1974746"/>
    <lineage>
        <taxon>Bacteria</taxon>
        <taxon>Pseudomonadati</taxon>
        <taxon>Candidatus Omnitrophota</taxon>
        <taxon>Candidatus Ghiorseimicrobium</taxon>
    </lineage>
</organism>
<comment type="caution">
    <text evidence="2">The sequence shown here is derived from an EMBL/GenBank/DDBJ whole genome shotgun (WGS) entry which is preliminary data.</text>
</comment>
<dbReference type="EMBL" id="PCWA01000065">
    <property type="protein sequence ID" value="PIQ89187.1"/>
    <property type="molecule type" value="Genomic_DNA"/>
</dbReference>
<protein>
    <submittedName>
        <fullName evidence="2">Sporulation initiation inhibitor Soj</fullName>
    </submittedName>
</protein>
<dbReference type="InterPro" id="IPR027417">
    <property type="entry name" value="P-loop_NTPase"/>
</dbReference>
<accession>A0A2H0LXS9</accession>
<feature type="domain" description="AAA" evidence="1">
    <location>
        <begin position="2"/>
        <end position="178"/>
    </location>
</feature>